<evidence type="ECO:0000313" key="4">
    <source>
        <dbReference type="EMBL" id="CAF1471582.1"/>
    </source>
</evidence>
<dbReference type="EMBL" id="CAJNOR010004058">
    <property type="protein sequence ID" value="CAF1471582.1"/>
    <property type="molecule type" value="Genomic_DNA"/>
</dbReference>
<dbReference type="PANTHER" id="PTHR43404">
    <property type="entry name" value="LIPOPOLYSACCHARIDE CHOLINEPHOSPHOTRANSFERASE LICD"/>
    <property type="match status" value="1"/>
</dbReference>
<dbReference type="Pfam" id="PF04991">
    <property type="entry name" value="LicD"/>
    <property type="match status" value="1"/>
</dbReference>
<dbReference type="Proteomes" id="UP000663828">
    <property type="component" value="Unassembled WGS sequence"/>
</dbReference>
<evidence type="ECO:0000313" key="3">
    <source>
        <dbReference type="EMBL" id="CAF0737597.1"/>
    </source>
</evidence>
<protein>
    <recommendedName>
        <fullName evidence="2">LicD/FKTN/FKRP nucleotidyltransferase domain-containing protein</fullName>
    </recommendedName>
</protein>
<keyword evidence="1" id="KW-0472">Membrane</keyword>
<organism evidence="4 5">
    <name type="scientific">Adineta ricciae</name>
    <name type="common">Rotifer</name>
    <dbReference type="NCBI Taxonomy" id="249248"/>
    <lineage>
        <taxon>Eukaryota</taxon>
        <taxon>Metazoa</taxon>
        <taxon>Spiralia</taxon>
        <taxon>Gnathifera</taxon>
        <taxon>Rotifera</taxon>
        <taxon>Eurotatoria</taxon>
        <taxon>Bdelloidea</taxon>
        <taxon>Adinetida</taxon>
        <taxon>Adinetidae</taxon>
        <taxon>Adineta</taxon>
    </lineage>
</organism>
<name>A0A815R7M4_ADIRI</name>
<evidence type="ECO:0000259" key="2">
    <source>
        <dbReference type="Pfam" id="PF04991"/>
    </source>
</evidence>
<dbReference type="PANTHER" id="PTHR43404:SF1">
    <property type="entry name" value="MNN4P"/>
    <property type="match status" value="1"/>
</dbReference>
<dbReference type="InterPro" id="IPR052942">
    <property type="entry name" value="LPS_cholinephosphotransferase"/>
</dbReference>
<comment type="caution">
    <text evidence="4">The sequence shown here is derived from an EMBL/GenBank/DDBJ whole genome shotgun (WGS) entry which is preliminary data.</text>
</comment>
<feature type="domain" description="LicD/FKTN/FKRP nucleotidyltransferase" evidence="2">
    <location>
        <begin position="142"/>
        <end position="197"/>
    </location>
</feature>
<dbReference type="GO" id="GO:0009100">
    <property type="term" value="P:glycoprotein metabolic process"/>
    <property type="evidence" value="ECO:0007669"/>
    <property type="project" value="UniProtKB-ARBA"/>
</dbReference>
<gene>
    <name evidence="3" type="ORF">EDS130_LOCUS1518</name>
    <name evidence="4" type="ORF">XAT740_LOCUS38013</name>
</gene>
<sequence>MFLNQYYIRRYKHLKTIIALIGAVVIVSFLNTNFYTKQLSCDRASIETVSPDVAYELINEEDESVALDAYSLWCLHMAHRFDSDRQLYRTPVLHAPSVDPTRLQRLPYYYTHWKSTPLLSRRLTKCEHSILMRLFMVADRICRKNKIEYMISDGTLLGSLRHHDITPWDTDADMMIADEGKDRFLDQVNQMNETIVLHRVLGSRHYKKEYYKIFFRSTPSAGGYSWNFPFIDIYVYLKNETHVWSMGYPEYGQDIKYYYPIVMRPLGELWLPAPRQPQKLFEFDPFDECKTHWWNHRNETGDYVNSQKCADLKDFYPFVERNNQSNSTTEVLKINNTIIHTISYD</sequence>
<dbReference type="Proteomes" id="UP000663852">
    <property type="component" value="Unassembled WGS sequence"/>
</dbReference>
<reference evidence="4" key="1">
    <citation type="submission" date="2021-02" db="EMBL/GenBank/DDBJ databases">
        <authorList>
            <person name="Nowell W R."/>
        </authorList>
    </citation>
    <scope>NUCLEOTIDE SEQUENCE</scope>
</reference>
<dbReference type="AlphaFoldDB" id="A0A815R7M4"/>
<accession>A0A815R7M4</accession>
<proteinExistence type="predicted"/>
<keyword evidence="1" id="KW-1133">Transmembrane helix</keyword>
<dbReference type="InterPro" id="IPR007074">
    <property type="entry name" value="LicD/FKTN/FKRP_NTP_transf"/>
</dbReference>
<keyword evidence="1" id="KW-0812">Transmembrane</keyword>
<dbReference type="OrthoDB" id="419198at2759"/>
<feature type="transmembrane region" description="Helical" evidence="1">
    <location>
        <begin position="16"/>
        <end position="35"/>
    </location>
</feature>
<evidence type="ECO:0000313" key="5">
    <source>
        <dbReference type="Proteomes" id="UP000663828"/>
    </source>
</evidence>
<keyword evidence="5" id="KW-1185">Reference proteome</keyword>
<evidence type="ECO:0000256" key="1">
    <source>
        <dbReference type="SAM" id="Phobius"/>
    </source>
</evidence>
<dbReference type="EMBL" id="CAJNOJ010000004">
    <property type="protein sequence ID" value="CAF0737597.1"/>
    <property type="molecule type" value="Genomic_DNA"/>
</dbReference>